<proteinExistence type="predicted"/>
<name>X0WPI0_9ZZZZ</name>
<organism evidence="1">
    <name type="scientific">marine sediment metagenome</name>
    <dbReference type="NCBI Taxonomy" id="412755"/>
    <lineage>
        <taxon>unclassified sequences</taxon>
        <taxon>metagenomes</taxon>
        <taxon>ecological metagenomes</taxon>
    </lineage>
</organism>
<gene>
    <name evidence="1" type="ORF">S01H1_49799</name>
</gene>
<dbReference type="EMBL" id="BARS01032054">
    <property type="protein sequence ID" value="GAG25122.1"/>
    <property type="molecule type" value="Genomic_DNA"/>
</dbReference>
<protein>
    <submittedName>
        <fullName evidence="1">Uncharacterized protein</fullName>
    </submittedName>
</protein>
<feature type="non-terminal residue" evidence="1">
    <location>
        <position position="1"/>
    </location>
</feature>
<accession>X0WPI0</accession>
<evidence type="ECO:0000313" key="1">
    <source>
        <dbReference type="EMBL" id="GAG25122.1"/>
    </source>
</evidence>
<reference evidence="1" key="1">
    <citation type="journal article" date="2014" name="Front. Microbiol.">
        <title>High frequency of phylogenetically diverse reductive dehalogenase-homologous genes in deep subseafloor sedimentary metagenomes.</title>
        <authorList>
            <person name="Kawai M."/>
            <person name="Futagami T."/>
            <person name="Toyoda A."/>
            <person name="Takaki Y."/>
            <person name="Nishi S."/>
            <person name="Hori S."/>
            <person name="Arai W."/>
            <person name="Tsubouchi T."/>
            <person name="Morono Y."/>
            <person name="Uchiyama I."/>
            <person name="Ito T."/>
            <person name="Fujiyama A."/>
            <person name="Inagaki F."/>
            <person name="Takami H."/>
        </authorList>
    </citation>
    <scope>NUCLEOTIDE SEQUENCE</scope>
    <source>
        <strain evidence="1">Expedition CK06-06</strain>
    </source>
</reference>
<sequence length="81" mass="9590">ILIRGQEELLRIISNILENHKNEYWNSIKELPIIPKNVKDYKNKKQTIIEKVANLRTEIQKIQTSIDEIIFKLYNVSKNGL</sequence>
<dbReference type="AlphaFoldDB" id="X0WPI0"/>
<comment type="caution">
    <text evidence="1">The sequence shown here is derived from an EMBL/GenBank/DDBJ whole genome shotgun (WGS) entry which is preliminary data.</text>
</comment>